<keyword evidence="1" id="KW-0472">Membrane</keyword>
<accession>A0A1I8FWJ0</accession>
<reference evidence="3" key="1">
    <citation type="submission" date="2016-11" db="UniProtKB">
        <authorList>
            <consortium name="WormBaseParasite"/>
        </authorList>
    </citation>
    <scope>IDENTIFICATION</scope>
</reference>
<organism evidence="2 3">
    <name type="scientific">Macrostomum lignano</name>
    <dbReference type="NCBI Taxonomy" id="282301"/>
    <lineage>
        <taxon>Eukaryota</taxon>
        <taxon>Metazoa</taxon>
        <taxon>Spiralia</taxon>
        <taxon>Lophotrochozoa</taxon>
        <taxon>Platyhelminthes</taxon>
        <taxon>Rhabditophora</taxon>
        <taxon>Macrostomorpha</taxon>
        <taxon>Macrostomida</taxon>
        <taxon>Macrostomidae</taxon>
        <taxon>Macrostomum</taxon>
    </lineage>
</organism>
<protein>
    <submittedName>
        <fullName evidence="3">Copper transporter</fullName>
    </submittedName>
</protein>
<evidence type="ECO:0000313" key="2">
    <source>
        <dbReference type="Proteomes" id="UP000095280"/>
    </source>
</evidence>
<name>A0A1I8FWJ0_9PLAT</name>
<keyword evidence="1" id="KW-1133">Transmembrane helix</keyword>
<evidence type="ECO:0000313" key="3">
    <source>
        <dbReference type="WBParaSite" id="maker-uti_cns_0000150-snap-gene-1.65-mRNA-1"/>
    </source>
</evidence>
<feature type="transmembrane region" description="Helical" evidence="1">
    <location>
        <begin position="121"/>
        <end position="142"/>
    </location>
</feature>
<sequence length="212" mass="24192">MDVANVRQKMHGMGLREEVEWFSSSKLPLKRVKTAAAQSAQKELEDYSVIPSFREVLESNSLSNVDPSEVCSSLGQPLPMRDMLKMLQRKRWLQAEAFQPLPRLRMRPELPSARDQVHTLFYNYALLVFLSGIGIYMLSIYVRLEHSDRLNSHNSEKHAAPIYFTIGLLTVLAAGRFLLAFFYNYTPYGLDMGHLLTLRAIPMITLASAWAN</sequence>
<dbReference type="Proteomes" id="UP000095280">
    <property type="component" value="Unplaced"/>
</dbReference>
<evidence type="ECO:0000256" key="1">
    <source>
        <dbReference type="SAM" id="Phobius"/>
    </source>
</evidence>
<dbReference type="WBParaSite" id="maker-uti_cns_0000150-snap-gene-1.65-mRNA-1">
    <property type="protein sequence ID" value="maker-uti_cns_0000150-snap-gene-1.65-mRNA-1"/>
    <property type="gene ID" value="maker-uti_cns_0000150-snap-gene-1.65"/>
</dbReference>
<keyword evidence="2" id="KW-1185">Reference proteome</keyword>
<feature type="transmembrane region" description="Helical" evidence="1">
    <location>
        <begin position="162"/>
        <end position="183"/>
    </location>
</feature>
<dbReference type="AlphaFoldDB" id="A0A1I8FWJ0"/>
<proteinExistence type="predicted"/>
<keyword evidence="1" id="KW-0812">Transmembrane</keyword>